<dbReference type="Pfam" id="PF00443">
    <property type="entry name" value="UCH"/>
    <property type="match status" value="1"/>
</dbReference>
<feature type="domain" description="USP" evidence="1">
    <location>
        <begin position="9"/>
        <end position="277"/>
    </location>
</feature>
<accession>A0ABD0WFN5</accession>
<dbReference type="InterPro" id="IPR050164">
    <property type="entry name" value="Peptidase_C19"/>
</dbReference>
<dbReference type="PANTHER" id="PTHR24006:SF899">
    <property type="entry name" value="UBIQUITIN CARBOXYL-TERMINAL HYDROLASE"/>
    <property type="match status" value="1"/>
</dbReference>
<dbReference type="PROSITE" id="PS00973">
    <property type="entry name" value="USP_2"/>
    <property type="match status" value="1"/>
</dbReference>
<evidence type="ECO:0000259" key="1">
    <source>
        <dbReference type="PROSITE" id="PS50235"/>
    </source>
</evidence>
<keyword evidence="3" id="KW-1185">Reference proteome</keyword>
<dbReference type="InterPro" id="IPR018200">
    <property type="entry name" value="USP_CS"/>
</dbReference>
<dbReference type="PROSITE" id="PS00972">
    <property type="entry name" value="USP_1"/>
    <property type="match status" value="1"/>
</dbReference>
<dbReference type="Gene3D" id="3.90.70.10">
    <property type="entry name" value="Cysteine proteinases"/>
    <property type="match status" value="1"/>
</dbReference>
<name>A0ABD0WFN5_UMBPY</name>
<dbReference type="InterPro" id="IPR001394">
    <property type="entry name" value="Peptidase_C19_UCH"/>
</dbReference>
<dbReference type="Proteomes" id="UP001557470">
    <property type="component" value="Unassembled WGS sequence"/>
</dbReference>
<protein>
    <recommendedName>
        <fullName evidence="1">USP domain-containing protein</fullName>
    </recommendedName>
</protein>
<evidence type="ECO:0000313" key="3">
    <source>
        <dbReference type="Proteomes" id="UP001557470"/>
    </source>
</evidence>
<dbReference type="SUPFAM" id="SSF54001">
    <property type="entry name" value="Cysteine proteinases"/>
    <property type="match status" value="1"/>
</dbReference>
<evidence type="ECO:0000313" key="2">
    <source>
        <dbReference type="EMBL" id="KAL0970195.1"/>
    </source>
</evidence>
<dbReference type="InterPro" id="IPR038765">
    <property type="entry name" value="Papain-like_cys_pep_sf"/>
</dbReference>
<dbReference type="PANTHER" id="PTHR24006">
    <property type="entry name" value="UBIQUITIN CARBOXYL-TERMINAL HYDROLASE"/>
    <property type="match status" value="1"/>
</dbReference>
<organism evidence="2 3">
    <name type="scientific">Umbra pygmaea</name>
    <name type="common">Eastern mudminnow</name>
    <dbReference type="NCBI Taxonomy" id="75934"/>
    <lineage>
        <taxon>Eukaryota</taxon>
        <taxon>Metazoa</taxon>
        <taxon>Chordata</taxon>
        <taxon>Craniata</taxon>
        <taxon>Vertebrata</taxon>
        <taxon>Euteleostomi</taxon>
        <taxon>Actinopterygii</taxon>
        <taxon>Neopterygii</taxon>
        <taxon>Teleostei</taxon>
        <taxon>Protacanthopterygii</taxon>
        <taxon>Esociformes</taxon>
        <taxon>Umbridae</taxon>
        <taxon>Umbra</taxon>
    </lineage>
</organism>
<proteinExistence type="predicted"/>
<comment type="caution">
    <text evidence="2">The sequence shown here is derived from an EMBL/GenBank/DDBJ whole genome shotgun (WGS) entry which is preliminary data.</text>
</comment>
<dbReference type="EMBL" id="JAGEUA010000007">
    <property type="protein sequence ID" value="KAL0970195.1"/>
    <property type="molecule type" value="Genomic_DNA"/>
</dbReference>
<dbReference type="PROSITE" id="PS50235">
    <property type="entry name" value="USP_3"/>
    <property type="match status" value="1"/>
</dbReference>
<reference evidence="2 3" key="1">
    <citation type="submission" date="2024-06" db="EMBL/GenBank/DDBJ databases">
        <authorList>
            <person name="Pan Q."/>
            <person name="Wen M."/>
            <person name="Jouanno E."/>
            <person name="Zahm M."/>
            <person name="Klopp C."/>
            <person name="Cabau C."/>
            <person name="Louis A."/>
            <person name="Berthelot C."/>
            <person name="Parey E."/>
            <person name="Roest Crollius H."/>
            <person name="Montfort J."/>
            <person name="Robinson-Rechavi M."/>
            <person name="Bouchez O."/>
            <person name="Lampietro C."/>
            <person name="Lopez Roques C."/>
            <person name="Donnadieu C."/>
            <person name="Postlethwait J."/>
            <person name="Bobe J."/>
            <person name="Verreycken H."/>
            <person name="Guiguen Y."/>
        </authorList>
    </citation>
    <scope>NUCLEOTIDE SEQUENCE [LARGE SCALE GENOMIC DNA]</scope>
    <source>
        <strain evidence="2">Up_M1</strain>
        <tissue evidence="2">Testis</tissue>
    </source>
</reference>
<sequence>MIHEDIDYHGLCNQGSTCYLNSVLQVLFMTKDFREAVESKTKEEDTVDFMLKRLFTNLNENKTEPKEILSILGIENVDKQCDAAEYFEKILSMVKPEVSKFFKGQLTYITSCFKKHVTSEETGPFWTIPLSIADPLDYYRTYSVKDGFKEFFKSSNISEENQMYCDECQNKSDATIECRMEHYPDILTLLLKRFEFHFPSVDVPYTLQTEEYEYELYAVVNHFGGSTSGHYTAKIKSFQNDDWYDFNDSCVTKLNPQPNSTLTESSQTAYLLVYRKSQENHTNIKSQVSAREGVVTEARAHNETKCG</sequence>
<gene>
    <name evidence="2" type="ORF">UPYG_G00238590</name>
</gene>
<dbReference type="InterPro" id="IPR028889">
    <property type="entry name" value="USP"/>
</dbReference>
<dbReference type="AlphaFoldDB" id="A0ABD0WFN5"/>